<reference evidence="2 3" key="1">
    <citation type="journal article" date="2024" name="bioRxiv">
        <title>A reference genome for Trichogramma kaykai: A tiny desert-dwelling parasitoid wasp with competing sex-ratio distorters.</title>
        <authorList>
            <person name="Culotta J."/>
            <person name="Lindsey A.R."/>
        </authorList>
    </citation>
    <scope>NUCLEOTIDE SEQUENCE [LARGE SCALE GENOMIC DNA]</scope>
    <source>
        <strain evidence="2 3">KSX58</strain>
    </source>
</reference>
<sequence>MYSINYGSTKDLNMSVKEIRNEIASELLSSESSHHVTATNYESTDAILQDIIKIEKIHSERKKDLCKEDSRTRHIRHSEEKITRSWHLTSTSFGSGRASDIGSQNLAASSSSIQEGNSEQHQHHTTSSRSVSSRSGVSVGKKVIVRGKINSKRPNSGNCFNCNGTGHFVRVCHQRRLEFTYYLCKAPGNAASRFPLNKNSNSNRVRIGKNFYKRK</sequence>
<feature type="region of interest" description="Disordered" evidence="1">
    <location>
        <begin position="93"/>
        <end position="138"/>
    </location>
</feature>
<dbReference type="Gene3D" id="4.10.60.10">
    <property type="entry name" value="Zinc finger, CCHC-type"/>
    <property type="match status" value="1"/>
</dbReference>
<evidence type="ECO:0000256" key="1">
    <source>
        <dbReference type="SAM" id="MobiDB-lite"/>
    </source>
</evidence>
<protein>
    <recommendedName>
        <fullName evidence="4">CCHC-type domain-containing protein</fullName>
    </recommendedName>
</protein>
<keyword evidence="3" id="KW-1185">Reference proteome</keyword>
<dbReference type="EMBL" id="JBJJXI010000050">
    <property type="protein sequence ID" value="KAL3400900.1"/>
    <property type="molecule type" value="Genomic_DNA"/>
</dbReference>
<accession>A0ABD2X6L9</accession>
<evidence type="ECO:0008006" key="4">
    <source>
        <dbReference type="Google" id="ProtNLM"/>
    </source>
</evidence>
<feature type="compositionally biased region" description="Low complexity" evidence="1">
    <location>
        <begin position="127"/>
        <end position="138"/>
    </location>
</feature>
<dbReference type="InterPro" id="IPR036875">
    <property type="entry name" value="Znf_CCHC_sf"/>
</dbReference>
<evidence type="ECO:0000313" key="3">
    <source>
        <dbReference type="Proteomes" id="UP001627154"/>
    </source>
</evidence>
<dbReference type="AlphaFoldDB" id="A0ABD2X6L9"/>
<organism evidence="2 3">
    <name type="scientific">Trichogramma kaykai</name>
    <dbReference type="NCBI Taxonomy" id="54128"/>
    <lineage>
        <taxon>Eukaryota</taxon>
        <taxon>Metazoa</taxon>
        <taxon>Ecdysozoa</taxon>
        <taxon>Arthropoda</taxon>
        <taxon>Hexapoda</taxon>
        <taxon>Insecta</taxon>
        <taxon>Pterygota</taxon>
        <taxon>Neoptera</taxon>
        <taxon>Endopterygota</taxon>
        <taxon>Hymenoptera</taxon>
        <taxon>Apocrita</taxon>
        <taxon>Proctotrupomorpha</taxon>
        <taxon>Chalcidoidea</taxon>
        <taxon>Trichogrammatidae</taxon>
        <taxon>Trichogramma</taxon>
    </lineage>
</organism>
<name>A0ABD2X6L9_9HYME</name>
<proteinExistence type="predicted"/>
<evidence type="ECO:0000313" key="2">
    <source>
        <dbReference type="EMBL" id="KAL3400900.1"/>
    </source>
</evidence>
<dbReference type="SUPFAM" id="SSF57756">
    <property type="entry name" value="Retrovirus zinc finger-like domains"/>
    <property type="match status" value="1"/>
</dbReference>
<gene>
    <name evidence="2" type="ORF">TKK_006029</name>
</gene>
<comment type="caution">
    <text evidence="2">The sequence shown here is derived from an EMBL/GenBank/DDBJ whole genome shotgun (WGS) entry which is preliminary data.</text>
</comment>
<feature type="compositionally biased region" description="Polar residues" evidence="1">
    <location>
        <begin position="101"/>
        <end position="119"/>
    </location>
</feature>
<dbReference type="Proteomes" id="UP001627154">
    <property type="component" value="Unassembled WGS sequence"/>
</dbReference>